<proteinExistence type="predicted"/>
<comment type="caution">
    <text evidence="2">The sequence shown here is derived from an EMBL/GenBank/DDBJ whole genome shotgun (WGS) entry which is preliminary data.</text>
</comment>
<protein>
    <submittedName>
        <fullName evidence="2">Uncharacterized protein</fullName>
    </submittedName>
</protein>
<dbReference type="EMBL" id="BPLR01020897">
    <property type="protein sequence ID" value="GIX83713.1"/>
    <property type="molecule type" value="Genomic_DNA"/>
</dbReference>
<evidence type="ECO:0000313" key="2">
    <source>
        <dbReference type="EMBL" id="GIX83713.1"/>
    </source>
</evidence>
<keyword evidence="1" id="KW-0732">Signal</keyword>
<feature type="signal peptide" evidence="1">
    <location>
        <begin position="1"/>
        <end position="21"/>
    </location>
</feature>
<keyword evidence="3" id="KW-1185">Reference proteome</keyword>
<dbReference type="Proteomes" id="UP001054945">
    <property type="component" value="Unassembled WGS sequence"/>
</dbReference>
<reference evidence="2 3" key="1">
    <citation type="submission" date="2021-06" db="EMBL/GenBank/DDBJ databases">
        <title>Caerostris extrusa draft genome.</title>
        <authorList>
            <person name="Kono N."/>
            <person name="Arakawa K."/>
        </authorList>
    </citation>
    <scope>NUCLEOTIDE SEQUENCE [LARGE SCALE GENOMIC DNA]</scope>
</reference>
<accession>A0AAV4NGD8</accession>
<dbReference type="AlphaFoldDB" id="A0AAV4NGD8"/>
<evidence type="ECO:0000313" key="3">
    <source>
        <dbReference type="Proteomes" id="UP001054945"/>
    </source>
</evidence>
<name>A0AAV4NGD8_CAEEX</name>
<gene>
    <name evidence="2" type="ORF">CEXT_404131</name>
</gene>
<feature type="chain" id="PRO_5043685820" evidence="1">
    <location>
        <begin position="22"/>
        <end position="100"/>
    </location>
</feature>
<sequence length="100" mass="10556">MRWVGTEAFVLLLLCTVLVHGVSILRTNNVQHERNISLNEQKSACKCNGGKCEPVDGEEIEVCVCPPGQGVVDGKSCEGGFGVSDPGCYVTFSLAVDAGI</sequence>
<evidence type="ECO:0000256" key="1">
    <source>
        <dbReference type="SAM" id="SignalP"/>
    </source>
</evidence>
<organism evidence="2 3">
    <name type="scientific">Caerostris extrusa</name>
    <name type="common">Bark spider</name>
    <name type="synonym">Caerostris bankana</name>
    <dbReference type="NCBI Taxonomy" id="172846"/>
    <lineage>
        <taxon>Eukaryota</taxon>
        <taxon>Metazoa</taxon>
        <taxon>Ecdysozoa</taxon>
        <taxon>Arthropoda</taxon>
        <taxon>Chelicerata</taxon>
        <taxon>Arachnida</taxon>
        <taxon>Araneae</taxon>
        <taxon>Araneomorphae</taxon>
        <taxon>Entelegynae</taxon>
        <taxon>Araneoidea</taxon>
        <taxon>Araneidae</taxon>
        <taxon>Caerostris</taxon>
    </lineage>
</organism>